<comment type="caution">
    <text evidence="2">The sequence shown here is derived from an EMBL/GenBank/DDBJ whole genome shotgun (WGS) entry which is preliminary data.</text>
</comment>
<dbReference type="STRING" id="1047168.A0A0F4G6I6"/>
<dbReference type="CDD" id="cd02440">
    <property type="entry name" value="AdoMet_MTases"/>
    <property type="match status" value="1"/>
</dbReference>
<proteinExistence type="predicted"/>
<keyword evidence="3" id="KW-1185">Reference proteome</keyword>
<sequence length="552" mass="59909">MDPMAPPNDLATTTTSTTVKPTDSPLSGPTPEGAAQAQREAIDRELLAKLQSHHDFVRSVVVEEESAGLFGLGKAAPADCSTTDTTSEACIADGEHGGAMRVGVTEAVAGIVAASTASSVAAETATQPVTSVTAPPPTGTKASTKGKGKATAASNTNHAQQSSPSFSGAATSFEPTATAHHPDAMDTALDNGSAYGFSGTGQGGPVLDSSPHQSHYNGQQNPLDGQLAEEQTLEPDEDDSDSALGSDAASVTTSLSESIYNYRREHGRTYHAYKDGKYIFPNDEREADRLDLQHHLLRITYANKLYFSPLDNPRHCLDVGTGTGIWAVDFADEHPECEVVGIDLSPGQPSLVPPNLKFIIDDAEDAWLYPEKFDFIHARLMSGCFSDWPEFIRQAYENLEPGGWLELQDYGLPVRSADNTHLGTSVYEWGQLLCQASLKLGRPLGSDASEYFTTYMQSAGFVDIEVKMFMWPTNSWPKDPYMKELGRWNQVNITEGLEAFCLALLTRGLGWKKEEVDVLVAKTARDLKDRRIHAYFPMPVVYGRKPREGEVW</sequence>
<evidence type="ECO:0000313" key="3">
    <source>
        <dbReference type="Proteomes" id="UP000033647"/>
    </source>
</evidence>
<dbReference type="PANTHER" id="PTHR43591:SF31">
    <property type="entry name" value="LAEA-LIKE, PUTATIVE (AFU_ORTHOLOGUE AFUA_8G01930)-RELATED"/>
    <property type="match status" value="1"/>
</dbReference>
<dbReference type="SUPFAM" id="SSF53335">
    <property type="entry name" value="S-adenosyl-L-methionine-dependent methyltransferases"/>
    <property type="match status" value="1"/>
</dbReference>
<name>A0A0F4G6I6_9PEZI</name>
<protein>
    <recommendedName>
        <fullName evidence="4">Methyltransferase domain-containing protein</fullName>
    </recommendedName>
</protein>
<dbReference type="Gene3D" id="3.40.50.150">
    <property type="entry name" value="Vaccinia Virus protein VP39"/>
    <property type="match status" value="1"/>
</dbReference>
<accession>A0A0F4G6I6</accession>
<feature type="compositionally biased region" description="Polar residues" evidence="1">
    <location>
        <begin position="155"/>
        <end position="175"/>
    </location>
</feature>
<feature type="region of interest" description="Disordered" evidence="1">
    <location>
        <begin position="231"/>
        <end position="250"/>
    </location>
</feature>
<dbReference type="Pfam" id="PF13489">
    <property type="entry name" value="Methyltransf_23"/>
    <property type="match status" value="1"/>
</dbReference>
<feature type="compositionally biased region" description="Polar residues" evidence="1">
    <location>
        <begin position="210"/>
        <end position="223"/>
    </location>
</feature>
<dbReference type="GO" id="GO:0008168">
    <property type="term" value="F:methyltransferase activity"/>
    <property type="evidence" value="ECO:0007669"/>
    <property type="project" value="TreeGrafter"/>
</dbReference>
<gene>
    <name evidence="2" type="ORF">TI39_contig5832g00031</name>
</gene>
<feature type="compositionally biased region" description="Low complexity" evidence="1">
    <location>
        <begin position="139"/>
        <end position="154"/>
    </location>
</feature>
<dbReference type="OrthoDB" id="2013972at2759"/>
<evidence type="ECO:0008006" key="4">
    <source>
        <dbReference type="Google" id="ProtNLM"/>
    </source>
</evidence>
<feature type="region of interest" description="Disordered" evidence="1">
    <location>
        <begin position="120"/>
        <end position="223"/>
    </location>
</feature>
<feature type="region of interest" description="Disordered" evidence="1">
    <location>
        <begin position="1"/>
        <end position="38"/>
    </location>
</feature>
<dbReference type="AlphaFoldDB" id="A0A0F4G6I6"/>
<reference evidence="2 3" key="1">
    <citation type="submission" date="2015-03" db="EMBL/GenBank/DDBJ databases">
        <title>RNA-seq based gene annotation and comparative genomics of four Zymoseptoria species reveal species-specific pathogenicity related genes and transposable element activity.</title>
        <authorList>
            <person name="Grandaubert J."/>
            <person name="Bhattacharyya A."/>
            <person name="Stukenbrock E.H."/>
        </authorList>
    </citation>
    <scope>NUCLEOTIDE SEQUENCE [LARGE SCALE GENOMIC DNA]</scope>
    <source>
        <strain evidence="2 3">Zb18110</strain>
    </source>
</reference>
<evidence type="ECO:0000256" key="1">
    <source>
        <dbReference type="SAM" id="MobiDB-lite"/>
    </source>
</evidence>
<evidence type="ECO:0000313" key="2">
    <source>
        <dbReference type="EMBL" id="KJX92652.1"/>
    </source>
</evidence>
<organism evidence="2 3">
    <name type="scientific">Zymoseptoria brevis</name>
    <dbReference type="NCBI Taxonomy" id="1047168"/>
    <lineage>
        <taxon>Eukaryota</taxon>
        <taxon>Fungi</taxon>
        <taxon>Dikarya</taxon>
        <taxon>Ascomycota</taxon>
        <taxon>Pezizomycotina</taxon>
        <taxon>Dothideomycetes</taxon>
        <taxon>Dothideomycetidae</taxon>
        <taxon>Mycosphaerellales</taxon>
        <taxon>Mycosphaerellaceae</taxon>
        <taxon>Zymoseptoria</taxon>
    </lineage>
</organism>
<dbReference type="EMBL" id="LAFY01005787">
    <property type="protein sequence ID" value="KJX92652.1"/>
    <property type="molecule type" value="Genomic_DNA"/>
</dbReference>
<dbReference type="InterPro" id="IPR029063">
    <property type="entry name" value="SAM-dependent_MTases_sf"/>
</dbReference>
<feature type="compositionally biased region" description="Acidic residues" evidence="1">
    <location>
        <begin position="231"/>
        <end position="241"/>
    </location>
</feature>
<dbReference type="Proteomes" id="UP000033647">
    <property type="component" value="Unassembled WGS sequence"/>
</dbReference>
<dbReference type="PANTHER" id="PTHR43591">
    <property type="entry name" value="METHYLTRANSFERASE"/>
    <property type="match status" value="1"/>
</dbReference>